<dbReference type="SMART" id="SM00829">
    <property type="entry name" value="PKS_ER"/>
    <property type="match status" value="1"/>
</dbReference>
<sequence length="384" mass="41683">MALSSTSARHGVIPAIQTVIRMMQRPVGEIVPGKDLVASQEPTPTVVGNDQVLLQRLYLSLDPAMRGWMRDIPSYMPPVQVGAVMRGYTISQVVVAADGSQSGRFQVGDIVVDNSMVGGWDQYAVVPAKKCSKLPMLDNNIPMTAHLSVLGLTGMTAYFGLMKVGKPQPGETILVSAAAGATGSVVAQIAKNVVGCKVVGIAGGPQKCQWLLDQVGCDAVIDYKLANGDGRKFQKQLQQALKQVDSKGYDIFFDNVGGFILNETLRRLNLRGRVVLCGAISGYNVEDQRSTQVVPPTNYMALISLRAKIEGFIVTDYVREYKEAKRQMAEWIAQGKIKYKEDVREGLEQAPEHLKSLFNGGNTGKLIVKVGEPMTGTTMHRSKL</sequence>
<evidence type="ECO:0000256" key="1">
    <source>
        <dbReference type="ARBA" id="ARBA00023002"/>
    </source>
</evidence>
<dbReference type="PANTHER" id="PTHR43205">
    <property type="entry name" value="PROSTAGLANDIN REDUCTASE"/>
    <property type="match status" value="1"/>
</dbReference>
<dbReference type="InterPro" id="IPR011032">
    <property type="entry name" value="GroES-like_sf"/>
</dbReference>
<comment type="caution">
    <text evidence="3">The sequence shown here is derived from an EMBL/GenBank/DDBJ whole genome shotgun (WGS) entry which is preliminary data.</text>
</comment>
<dbReference type="CDD" id="cd05288">
    <property type="entry name" value="PGDH"/>
    <property type="match status" value="1"/>
</dbReference>
<organism evidence="3 4">
    <name type="scientific">Seminavis robusta</name>
    <dbReference type="NCBI Taxonomy" id="568900"/>
    <lineage>
        <taxon>Eukaryota</taxon>
        <taxon>Sar</taxon>
        <taxon>Stramenopiles</taxon>
        <taxon>Ochrophyta</taxon>
        <taxon>Bacillariophyta</taxon>
        <taxon>Bacillariophyceae</taxon>
        <taxon>Bacillariophycidae</taxon>
        <taxon>Naviculales</taxon>
        <taxon>Naviculaceae</taxon>
        <taxon>Seminavis</taxon>
    </lineage>
</organism>
<dbReference type="SUPFAM" id="SSF51735">
    <property type="entry name" value="NAD(P)-binding Rossmann-fold domains"/>
    <property type="match status" value="1"/>
</dbReference>
<dbReference type="PANTHER" id="PTHR43205:SF42">
    <property type="entry name" value="ALCOHOL DEHYDROGENASE, ZINC-CONTAINING (AFU_ORTHOLOGUE AFUA_7G04530)"/>
    <property type="match status" value="1"/>
</dbReference>
<evidence type="ECO:0000313" key="4">
    <source>
        <dbReference type="Proteomes" id="UP001153069"/>
    </source>
</evidence>
<dbReference type="InterPro" id="IPR041694">
    <property type="entry name" value="ADH_N_2"/>
</dbReference>
<dbReference type="InterPro" id="IPR013149">
    <property type="entry name" value="ADH-like_C"/>
</dbReference>
<dbReference type="InterPro" id="IPR036291">
    <property type="entry name" value="NAD(P)-bd_dom_sf"/>
</dbReference>
<dbReference type="Gene3D" id="3.40.50.720">
    <property type="entry name" value="NAD(P)-binding Rossmann-like Domain"/>
    <property type="match status" value="1"/>
</dbReference>
<reference evidence="3" key="1">
    <citation type="submission" date="2020-06" db="EMBL/GenBank/DDBJ databases">
        <authorList>
            <consortium name="Plant Systems Biology data submission"/>
        </authorList>
    </citation>
    <scope>NUCLEOTIDE SEQUENCE</scope>
    <source>
        <strain evidence="3">D6</strain>
    </source>
</reference>
<gene>
    <name evidence="3" type="ORF">SEMRO_1718_G293330.1</name>
</gene>
<evidence type="ECO:0000313" key="3">
    <source>
        <dbReference type="EMBL" id="CAB9525732.1"/>
    </source>
</evidence>
<protein>
    <submittedName>
        <fullName evidence="3">Alkenal reductase NADP(+)-dependent</fullName>
    </submittedName>
</protein>
<dbReference type="Gene3D" id="3.90.180.10">
    <property type="entry name" value="Medium-chain alcohol dehydrogenases, catalytic domain"/>
    <property type="match status" value="1"/>
</dbReference>
<accession>A0A9N8HUA6</accession>
<keyword evidence="1" id="KW-0560">Oxidoreductase</keyword>
<evidence type="ECO:0000259" key="2">
    <source>
        <dbReference type="SMART" id="SM00829"/>
    </source>
</evidence>
<dbReference type="EMBL" id="CAICTM010001716">
    <property type="protein sequence ID" value="CAB9525732.1"/>
    <property type="molecule type" value="Genomic_DNA"/>
</dbReference>
<dbReference type="Pfam" id="PF00107">
    <property type="entry name" value="ADH_zinc_N"/>
    <property type="match status" value="1"/>
</dbReference>
<name>A0A9N8HUA6_9STRA</name>
<dbReference type="Pfam" id="PF16884">
    <property type="entry name" value="ADH_N_2"/>
    <property type="match status" value="1"/>
</dbReference>
<dbReference type="FunFam" id="3.40.50.720:FF:000121">
    <property type="entry name" value="Prostaglandin reductase 2"/>
    <property type="match status" value="1"/>
</dbReference>
<keyword evidence="4" id="KW-1185">Reference proteome</keyword>
<dbReference type="GO" id="GO:0016628">
    <property type="term" value="F:oxidoreductase activity, acting on the CH-CH group of donors, NAD or NADP as acceptor"/>
    <property type="evidence" value="ECO:0007669"/>
    <property type="project" value="InterPro"/>
</dbReference>
<dbReference type="AlphaFoldDB" id="A0A9N8HUA6"/>
<dbReference type="InterPro" id="IPR045010">
    <property type="entry name" value="MDR_fam"/>
</dbReference>
<feature type="domain" description="Enoyl reductase (ER)" evidence="2">
    <location>
        <begin position="52"/>
        <end position="368"/>
    </location>
</feature>
<dbReference type="Proteomes" id="UP001153069">
    <property type="component" value="Unassembled WGS sequence"/>
</dbReference>
<dbReference type="OrthoDB" id="9992527at2759"/>
<dbReference type="InterPro" id="IPR020843">
    <property type="entry name" value="ER"/>
</dbReference>
<dbReference type="SUPFAM" id="SSF50129">
    <property type="entry name" value="GroES-like"/>
    <property type="match status" value="1"/>
</dbReference>
<proteinExistence type="predicted"/>